<dbReference type="PANTHER" id="PTHR43649">
    <property type="entry name" value="ARABINOSE-BINDING PROTEIN-RELATED"/>
    <property type="match status" value="1"/>
</dbReference>
<evidence type="ECO:0000313" key="4">
    <source>
        <dbReference type="Proteomes" id="UP001626628"/>
    </source>
</evidence>
<dbReference type="RefSeq" id="WP_407287429.1">
    <property type="nucleotide sequence ID" value="NZ_CP147982.1"/>
</dbReference>
<feature type="compositionally biased region" description="Gly residues" evidence="1">
    <location>
        <begin position="385"/>
        <end position="402"/>
    </location>
</feature>
<keyword evidence="2" id="KW-0732">Signal</keyword>
<feature type="chain" id="PRO_5045977928" evidence="2">
    <location>
        <begin position="23"/>
        <end position="463"/>
    </location>
</feature>
<name>A0ABZ2QQX3_9ACTN</name>
<evidence type="ECO:0000313" key="3">
    <source>
        <dbReference type="EMBL" id="WXK78666.1"/>
    </source>
</evidence>
<dbReference type="Gene3D" id="3.40.190.10">
    <property type="entry name" value="Periplasmic binding protein-like II"/>
    <property type="match status" value="1"/>
</dbReference>
<dbReference type="EMBL" id="CP147982">
    <property type="protein sequence ID" value="WXK78666.1"/>
    <property type="molecule type" value="Genomic_DNA"/>
</dbReference>
<proteinExistence type="predicted"/>
<keyword evidence="4" id="KW-1185">Reference proteome</keyword>
<gene>
    <name evidence="3" type="ORF">WAB15_23240</name>
</gene>
<dbReference type="InterPro" id="IPR050490">
    <property type="entry name" value="Bact_solute-bd_prot1"/>
</dbReference>
<feature type="signal peptide" evidence="2">
    <location>
        <begin position="1"/>
        <end position="22"/>
    </location>
</feature>
<feature type="region of interest" description="Disordered" evidence="1">
    <location>
        <begin position="381"/>
        <end position="405"/>
    </location>
</feature>
<dbReference type="InterPro" id="IPR006059">
    <property type="entry name" value="SBP"/>
</dbReference>
<dbReference type="PANTHER" id="PTHR43649:SF12">
    <property type="entry name" value="DIACETYLCHITOBIOSE BINDING PROTEIN DASA"/>
    <property type="match status" value="1"/>
</dbReference>
<organism evidence="3 4">
    <name type="scientific">Streptomyces sirii</name>
    <dbReference type="NCBI Taxonomy" id="3127701"/>
    <lineage>
        <taxon>Bacteria</taxon>
        <taxon>Bacillati</taxon>
        <taxon>Actinomycetota</taxon>
        <taxon>Actinomycetes</taxon>
        <taxon>Kitasatosporales</taxon>
        <taxon>Streptomycetaceae</taxon>
        <taxon>Streptomyces</taxon>
    </lineage>
</organism>
<dbReference type="Proteomes" id="UP001626628">
    <property type="component" value="Chromosome"/>
</dbReference>
<dbReference type="Pfam" id="PF01547">
    <property type="entry name" value="SBP_bac_1"/>
    <property type="match status" value="1"/>
</dbReference>
<reference evidence="3 4" key="1">
    <citation type="submission" date="2024-03" db="EMBL/GenBank/DDBJ databases">
        <title>The complete genome of Streptomyces sirii sp.nov.</title>
        <authorList>
            <person name="Zakalyukina Y.V."/>
            <person name="Belik A.R."/>
            <person name="Biryukov M.V."/>
            <person name="Baturina O.A."/>
            <person name="Kabilov M.R."/>
        </authorList>
    </citation>
    <scope>NUCLEOTIDE SEQUENCE [LARGE SCALE GENOMIC DNA]</scope>
    <source>
        <strain evidence="3 4">BP-8</strain>
    </source>
</reference>
<evidence type="ECO:0000256" key="1">
    <source>
        <dbReference type="SAM" id="MobiDB-lite"/>
    </source>
</evidence>
<accession>A0ABZ2QQX3</accession>
<sequence length="463" mass="48589">MRRRTFTAGAAGGAGAALLAAAGCEAPGDAAYGGDRAGLPGAPVTLTVLTHYASEPLRSALESAVGAWNATHRRVTVRTTAVKFTDLLTTYMVRQAAGQGPDILHPSGLWTGQLVRAGVLRPAPRDTARLIRRDFSPAAVAAASANGTVYGYPTEVQTYALYYHRRLLREAGVGGPPRTWRELEDTAYRTARRDRHGNTLVQGFGLSRADDSTVVGQTLALLAAGGGAFLTPDGRRTALGSAVGREVLDLERRLIERGAADPGIPLFRAFPSGQVAMTVNAGWWTAGLRAAMGGGYRDVGVAPVPGRAPGDRGTLATGFLLGVNARSRYPRQAWEFLHWLNAAPVPAARPAGAGRPRGAVSRMSALQVSVGSMTGRADDMRALLGGEGGHGGSRGGSGGGDANRGPFLDALHYAVPQPNGPRAQRATALLRKNIEEIWTGRAPVDTALATLTRQIDQELSRPY</sequence>
<dbReference type="SUPFAM" id="SSF53850">
    <property type="entry name" value="Periplasmic binding protein-like II"/>
    <property type="match status" value="1"/>
</dbReference>
<evidence type="ECO:0000256" key="2">
    <source>
        <dbReference type="SAM" id="SignalP"/>
    </source>
</evidence>
<protein>
    <submittedName>
        <fullName evidence="3">Extracellular solute-binding protein</fullName>
    </submittedName>
</protein>
<dbReference type="PROSITE" id="PS51257">
    <property type="entry name" value="PROKAR_LIPOPROTEIN"/>
    <property type="match status" value="1"/>
</dbReference>